<dbReference type="Pfam" id="PF21105">
    <property type="entry name" value="DyP_N"/>
    <property type="match status" value="1"/>
</dbReference>
<gene>
    <name evidence="11" type="ORF">C9I98_10995</name>
</gene>
<keyword evidence="2 11" id="KW-0575">Peroxidase</keyword>
<dbReference type="SUPFAM" id="SSF54909">
    <property type="entry name" value="Dimeric alpha+beta barrel"/>
    <property type="match status" value="1"/>
</dbReference>
<dbReference type="GO" id="GO:0020037">
    <property type="term" value="F:heme binding"/>
    <property type="evidence" value="ECO:0007669"/>
    <property type="project" value="InterPro"/>
</dbReference>
<dbReference type="EMBL" id="PYMA01000005">
    <property type="protein sequence ID" value="PSW19974.1"/>
    <property type="molecule type" value="Genomic_DNA"/>
</dbReference>
<reference evidence="11 12" key="1">
    <citation type="submission" date="2018-01" db="EMBL/GenBank/DDBJ databases">
        <title>Whole genome sequencing of Histamine producing bacteria.</title>
        <authorList>
            <person name="Butler K."/>
        </authorList>
    </citation>
    <scope>NUCLEOTIDE SEQUENCE [LARGE SCALE GENOMIC DNA]</scope>
    <source>
        <strain evidence="11 12">DSM 100436</strain>
    </source>
</reference>
<evidence type="ECO:0000256" key="2">
    <source>
        <dbReference type="ARBA" id="ARBA00022559"/>
    </source>
</evidence>
<dbReference type="Pfam" id="PF20628">
    <property type="entry name" value="Dyp_perox_C"/>
    <property type="match status" value="1"/>
</dbReference>
<dbReference type="PROSITE" id="PS51404">
    <property type="entry name" value="DYP_PEROXIDASE"/>
    <property type="match status" value="1"/>
</dbReference>
<dbReference type="GO" id="GO:0005829">
    <property type="term" value="C:cytosol"/>
    <property type="evidence" value="ECO:0007669"/>
    <property type="project" value="TreeGrafter"/>
</dbReference>
<dbReference type="InterPro" id="IPR049509">
    <property type="entry name" value="DyP_N"/>
</dbReference>
<keyword evidence="3" id="KW-0349">Heme</keyword>
<dbReference type="AlphaFoldDB" id="A0A2T3NUM0"/>
<protein>
    <submittedName>
        <fullName evidence="11">Peroxidase</fullName>
    </submittedName>
</protein>
<evidence type="ECO:0000256" key="4">
    <source>
        <dbReference type="ARBA" id="ARBA00022723"/>
    </source>
</evidence>
<dbReference type="InterPro" id="IPR006314">
    <property type="entry name" value="Dyp_peroxidase"/>
</dbReference>
<evidence type="ECO:0000259" key="10">
    <source>
        <dbReference type="Pfam" id="PF21105"/>
    </source>
</evidence>
<evidence type="ECO:0000256" key="1">
    <source>
        <dbReference type="ARBA" id="ARBA00001970"/>
    </source>
</evidence>
<feature type="domain" description="DyP dimeric alpha+beta barrel" evidence="10">
    <location>
        <begin position="24"/>
        <end position="188"/>
    </location>
</feature>
<accession>A0A2T3NUM0</accession>
<dbReference type="PANTHER" id="PTHR30521:SF4">
    <property type="entry name" value="DEFERROCHELATASE"/>
    <property type="match status" value="1"/>
</dbReference>
<dbReference type="NCBIfam" id="TIGR01413">
    <property type="entry name" value="Dyp_perox_fam"/>
    <property type="match status" value="1"/>
</dbReference>
<comment type="caution">
    <text evidence="11">The sequence shown here is derived from an EMBL/GenBank/DDBJ whole genome shotgun (WGS) entry which is preliminary data.</text>
</comment>
<evidence type="ECO:0000256" key="5">
    <source>
        <dbReference type="ARBA" id="ARBA00022729"/>
    </source>
</evidence>
<evidence type="ECO:0000256" key="7">
    <source>
        <dbReference type="ARBA" id="ARBA00023004"/>
    </source>
</evidence>
<dbReference type="GO" id="GO:0004601">
    <property type="term" value="F:peroxidase activity"/>
    <property type="evidence" value="ECO:0007669"/>
    <property type="project" value="UniProtKB-KW"/>
</dbReference>
<keyword evidence="7" id="KW-0408">Iron</keyword>
<dbReference type="InterPro" id="IPR048328">
    <property type="entry name" value="Dyp_perox_C"/>
</dbReference>
<evidence type="ECO:0000259" key="9">
    <source>
        <dbReference type="Pfam" id="PF20628"/>
    </source>
</evidence>
<evidence type="ECO:0000313" key="12">
    <source>
        <dbReference type="Proteomes" id="UP000241771"/>
    </source>
</evidence>
<evidence type="ECO:0000256" key="8">
    <source>
        <dbReference type="ARBA" id="ARBA00025737"/>
    </source>
</evidence>
<keyword evidence="6" id="KW-0560">Oxidoreductase</keyword>
<dbReference type="InterPro" id="IPR011008">
    <property type="entry name" value="Dimeric_a/b-barrel"/>
</dbReference>
<sequence>MSANLNQTNIEIDDPNFQQAFSQLQGNILKGHGRDHSRHVFFSFVGDSTANRQWLAQISNQVTSTLEQQNQQQRFKEKNEIHLFTNLMLSCHGYKQLGIEQEKWPSDKAFQAGMKDLTTPFDTLPRGDHNPTANPLNDDLEQWENGFLRQIDGMVLLALGGIDSAQAEQQLEQEVQKLQASMAGVAEVVFVQKGHVMRNDKQQVIEHFGFVDGVSNPKFLFSELNEEFKNGGYSRNDPSAPLNTVMVPDPGGNADSFGTYVVYRKLQQNIKGFWDRLDILANTLSENSPTNVDAEYAGALCVGRFKDGTPISEQGNDGWSNLFNNFNYDDDADGLKCPFHSHARKTNPRGDTVRQFNSPPTIERSRRIVRRGISFGSTDLAPNKEWTDAGLLFISLQADIVDQFIFMQNTWCNNEGFVRQGTGMDPLVGQAKKGQPPAAQKWPTSWGSPNAEQVDFSFSGFVKTLGGEYFFMPSLQFLRSLSA</sequence>
<keyword evidence="4" id="KW-0479">Metal-binding</keyword>
<comment type="cofactor">
    <cofactor evidence="1">
        <name>heme b</name>
        <dbReference type="ChEBI" id="CHEBI:60344"/>
    </cofactor>
</comment>
<dbReference type="Proteomes" id="UP000241771">
    <property type="component" value="Unassembled WGS sequence"/>
</dbReference>
<dbReference type="RefSeq" id="WP_107271963.1">
    <property type="nucleotide sequence ID" value="NZ_PYMA01000005.1"/>
</dbReference>
<proteinExistence type="inferred from homology"/>
<evidence type="ECO:0000256" key="3">
    <source>
        <dbReference type="ARBA" id="ARBA00022617"/>
    </source>
</evidence>
<dbReference type="PANTHER" id="PTHR30521">
    <property type="entry name" value="DEFERROCHELATASE/PEROXIDASE"/>
    <property type="match status" value="1"/>
</dbReference>
<feature type="domain" description="Dyp-type peroxidase C-terminal" evidence="9">
    <location>
        <begin position="235"/>
        <end position="415"/>
    </location>
</feature>
<keyword evidence="12" id="KW-1185">Reference proteome</keyword>
<name>A0A2T3NUM0_9GAMM</name>
<dbReference type="GO" id="GO:0046872">
    <property type="term" value="F:metal ion binding"/>
    <property type="evidence" value="ECO:0007669"/>
    <property type="project" value="UniProtKB-KW"/>
</dbReference>
<evidence type="ECO:0000313" key="11">
    <source>
        <dbReference type="EMBL" id="PSW19974.1"/>
    </source>
</evidence>
<comment type="similarity">
    <text evidence="8">Belongs to the DyP-type peroxidase family.</text>
</comment>
<evidence type="ECO:0000256" key="6">
    <source>
        <dbReference type="ARBA" id="ARBA00023002"/>
    </source>
</evidence>
<organism evidence="11 12">
    <name type="scientific">Photobacterium sanctipauli</name>
    <dbReference type="NCBI Taxonomy" id="1342794"/>
    <lineage>
        <taxon>Bacteria</taxon>
        <taxon>Pseudomonadati</taxon>
        <taxon>Pseudomonadota</taxon>
        <taxon>Gammaproteobacteria</taxon>
        <taxon>Vibrionales</taxon>
        <taxon>Vibrionaceae</taxon>
        <taxon>Photobacterium</taxon>
    </lineage>
</organism>
<keyword evidence="5" id="KW-0732">Signal</keyword>